<keyword evidence="3" id="KW-0378">Hydrolase</keyword>
<comment type="caution">
    <text evidence="3">The sequence shown here is derived from an EMBL/GenBank/DDBJ whole genome shotgun (WGS) entry which is preliminary data.</text>
</comment>
<dbReference type="Gene3D" id="3.40.1440.10">
    <property type="entry name" value="GIY-YIG endonuclease"/>
    <property type="match status" value="1"/>
</dbReference>
<feature type="compositionally biased region" description="Basic residues" evidence="1">
    <location>
        <begin position="30"/>
        <end position="50"/>
    </location>
</feature>
<keyword evidence="3" id="KW-0540">Nuclease</keyword>
<dbReference type="PANTHER" id="PTHR20208">
    <property type="entry name" value="STRUCTURE-SPECIFIC ENDONUCLEASE SUBUNIT SLX1"/>
    <property type="match status" value="1"/>
</dbReference>
<dbReference type="PROSITE" id="PS50164">
    <property type="entry name" value="GIY_YIG"/>
    <property type="match status" value="1"/>
</dbReference>
<accession>A0AAD8YJR3</accession>
<dbReference type="EC" id="3.1.-.-" evidence="3"/>
<keyword evidence="3" id="KW-0255">Endonuclease</keyword>
<organism evidence="3 4">
    <name type="scientific">Skeletonema marinoi</name>
    <dbReference type="NCBI Taxonomy" id="267567"/>
    <lineage>
        <taxon>Eukaryota</taxon>
        <taxon>Sar</taxon>
        <taxon>Stramenopiles</taxon>
        <taxon>Ochrophyta</taxon>
        <taxon>Bacillariophyta</taxon>
        <taxon>Coscinodiscophyceae</taxon>
        <taxon>Thalassiosirophycidae</taxon>
        <taxon>Thalassiosirales</taxon>
        <taxon>Skeletonemataceae</taxon>
        <taxon>Skeletonema</taxon>
        <taxon>Skeletonema marinoi-dohrnii complex</taxon>
    </lineage>
</organism>
<dbReference type="GO" id="GO:0016787">
    <property type="term" value="F:hydrolase activity"/>
    <property type="evidence" value="ECO:0007669"/>
    <property type="project" value="UniProtKB-KW"/>
</dbReference>
<evidence type="ECO:0000313" key="4">
    <source>
        <dbReference type="Proteomes" id="UP001224775"/>
    </source>
</evidence>
<dbReference type="Proteomes" id="UP001224775">
    <property type="component" value="Unassembled WGS sequence"/>
</dbReference>
<gene>
    <name evidence="3" type="ORF">QTG54_003023</name>
</gene>
<evidence type="ECO:0000256" key="1">
    <source>
        <dbReference type="SAM" id="MobiDB-lite"/>
    </source>
</evidence>
<keyword evidence="4" id="KW-1185">Reference proteome</keyword>
<feature type="domain" description="GIY-YIG" evidence="2">
    <location>
        <begin position="87"/>
        <end position="173"/>
    </location>
</feature>
<protein>
    <submittedName>
        <fullName evidence="3">Structure-specific endonuclease subunit SLX1</fullName>
        <ecNumber evidence="3">3.1.-.-</ecNumber>
    </submittedName>
</protein>
<dbReference type="InterPro" id="IPR050381">
    <property type="entry name" value="SLX1_endonuclease"/>
</dbReference>
<feature type="region of interest" description="Disordered" evidence="1">
    <location>
        <begin position="1"/>
        <end position="82"/>
    </location>
</feature>
<dbReference type="AlphaFoldDB" id="A0AAD8YJR3"/>
<reference evidence="3" key="1">
    <citation type="submission" date="2023-06" db="EMBL/GenBank/DDBJ databases">
        <title>Survivors Of The Sea: Transcriptome response of Skeletonema marinoi to long-term dormancy.</title>
        <authorList>
            <person name="Pinder M.I.M."/>
            <person name="Kourtchenko O."/>
            <person name="Robertson E.K."/>
            <person name="Larsson T."/>
            <person name="Maumus F."/>
            <person name="Osuna-Cruz C.M."/>
            <person name="Vancaester E."/>
            <person name="Stenow R."/>
            <person name="Vandepoele K."/>
            <person name="Ploug H."/>
            <person name="Bruchert V."/>
            <person name="Godhe A."/>
            <person name="Topel M."/>
        </authorList>
    </citation>
    <scope>NUCLEOTIDE SEQUENCE</scope>
    <source>
        <strain evidence="3">R05AC</strain>
    </source>
</reference>
<evidence type="ECO:0000313" key="3">
    <source>
        <dbReference type="EMBL" id="KAK1746416.1"/>
    </source>
</evidence>
<dbReference type="GO" id="GO:0004519">
    <property type="term" value="F:endonuclease activity"/>
    <property type="evidence" value="ECO:0007669"/>
    <property type="project" value="UniProtKB-KW"/>
</dbReference>
<dbReference type="InterPro" id="IPR000305">
    <property type="entry name" value="GIY-YIG_endonuc"/>
</dbReference>
<feature type="compositionally biased region" description="Low complexity" evidence="1">
    <location>
        <begin position="51"/>
        <end position="75"/>
    </location>
</feature>
<proteinExistence type="predicted"/>
<dbReference type="PANTHER" id="PTHR20208:SF13">
    <property type="entry name" value="STRUCTURE-SPECIFIC ENDONUCLEASE SUBUNIT SLX1"/>
    <property type="match status" value="1"/>
</dbReference>
<dbReference type="InterPro" id="IPR035901">
    <property type="entry name" value="GIY-YIG_endonuc_sf"/>
</dbReference>
<dbReference type="CDD" id="cd10455">
    <property type="entry name" value="GIY-YIG_SLX1"/>
    <property type="match status" value="1"/>
</dbReference>
<dbReference type="EMBL" id="JATAAI010000004">
    <property type="protein sequence ID" value="KAK1746416.1"/>
    <property type="molecule type" value="Genomic_DNA"/>
</dbReference>
<feature type="compositionally biased region" description="Low complexity" evidence="1">
    <location>
        <begin position="16"/>
        <end position="29"/>
    </location>
</feature>
<evidence type="ECO:0000259" key="2">
    <source>
        <dbReference type="PROSITE" id="PS50164"/>
    </source>
</evidence>
<name>A0AAD8YJR3_9STRA</name>
<sequence length="271" mass="30736">MSISSNASSKNKRNTKNTVAKQKATAVTKSKAKKPAPKRSNTKNKKRAAKSKASSNASVNSSSIHTATSKTTASSNKNNDEDPTATKHFHCYLLRSLNPDHPLKTYIGFTTNPSRRIRQHNGILKNAGANKTKRAGRPWTFVAIIHGFQDKITALQFEWAWQNVDKSKAFREAVGDDALARKMKRRMGPKARLDELRWLLKDVQPFCLYSLTVYFPEREYCEIFRGIVARGKSGNPYKKDDDESECYSEMLESLLDIQVASWRICHLRRNL</sequence>
<dbReference type="Pfam" id="PF01541">
    <property type="entry name" value="GIY-YIG"/>
    <property type="match status" value="1"/>
</dbReference>